<gene>
    <name evidence="1" type="ORF">KWAN_152</name>
</gene>
<evidence type="ECO:0000313" key="1">
    <source>
        <dbReference type="EMBL" id="ANZ49504.1"/>
    </source>
</evidence>
<reference evidence="1 2" key="1">
    <citation type="submission" date="2016-06" db="EMBL/GenBank/DDBJ databases">
        <authorList>
            <person name="Kjaerup R.B."/>
            <person name="Dalgaard T.S."/>
            <person name="Juul-Madsen H.R."/>
        </authorList>
    </citation>
    <scope>NUCLEOTIDE SEQUENCE [LARGE SCALE GENOMIC DNA]</scope>
</reference>
<dbReference type="RefSeq" id="YP_009278757.1">
    <property type="nucleotide sequence ID" value="NC_031010.1"/>
</dbReference>
<organism evidence="1 2">
    <name type="scientific">Erwinia phage vB_EamM_Kwan</name>
    <dbReference type="NCBI Taxonomy" id="1883374"/>
    <lineage>
        <taxon>Viruses</taxon>
        <taxon>Duplodnaviria</taxon>
        <taxon>Heunggongvirae</taxon>
        <taxon>Uroviricota</taxon>
        <taxon>Caudoviricetes</taxon>
        <taxon>Chimalliviridae</taxon>
        <taxon>Wellingtonvirus</taxon>
        <taxon>Wellingtonvirus wellington</taxon>
    </lineage>
</organism>
<proteinExistence type="predicted"/>
<dbReference type="KEGG" id="vg:29061996"/>
<evidence type="ECO:0000313" key="2">
    <source>
        <dbReference type="Proteomes" id="UP000202923"/>
    </source>
</evidence>
<dbReference type="GeneID" id="29061996"/>
<dbReference type="Proteomes" id="UP000202923">
    <property type="component" value="Genome"/>
</dbReference>
<sequence>MKTEQVSKIEEVIDTALADANKPITAVGIVARHFGANIEKRKAPKIFVRSELPLTHDEAARVAEALEAEGFEWEIAGATLNPIEVSDNVVRRSKSVPRIKRGAK</sequence>
<protein>
    <submittedName>
        <fullName evidence="1">Uncharacterized protein</fullName>
    </submittedName>
</protein>
<name>A0A1B2IE58_9CAUD</name>
<dbReference type="EMBL" id="KX397369">
    <property type="protein sequence ID" value="ANZ49504.1"/>
    <property type="molecule type" value="Genomic_DNA"/>
</dbReference>
<accession>A0A1B2IE58</accession>